<organismHost>
    <name type="scientific">Myodes glareolus</name>
    <name type="common">Bank vole</name>
    <name type="synonym">Clethrionomys glareolus</name>
    <dbReference type="NCBI Taxonomy" id="447135"/>
</organismHost>
<organismHost>
    <name type="scientific">Apodemus sylvaticus</name>
    <name type="common">European woodmouse</name>
    <dbReference type="NCBI Taxonomy" id="10129"/>
</organismHost>
<dbReference type="EMBL" id="LN864566">
    <property type="protein sequence ID" value="CRL87025.1"/>
    <property type="molecule type" value="Genomic_DNA"/>
</dbReference>
<feature type="transmembrane region" description="Helical" evidence="1">
    <location>
        <begin position="31"/>
        <end position="48"/>
    </location>
</feature>
<reference evidence="2" key="1">
    <citation type="journal article" date="2015" name="J. Virol.">
        <title>Out of the reservoir: Phenotypic and genotypic characterization of a novel cowpox virus isolated from a common vole.</title>
        <authorList>
            <person name="Hoffmann D."/>
            <person name="Franke A."/>
            <person name="Jenckel M."/>
            <person name="Tamosiunaite A."/>
            <person name="Schluckebier J."/>
            <person name="Granzow H."/>
            <person name="Hoffmann B."/>
            <person name="Fischer S."/>
            <person name="Ulrich R.G."/>
            <person name="Hoper D."/>
            <person name="Goller K."/>
            <person name="Osterrieder N."/>
            <person name="Beer M."/>
        </authorList>
    </citation>
    <scope>NUCLEOTIDE SEQUENCE [LARGE SCALE GENOMIC DNA]</scope>
    <source>
        <strain evidence="2">FM2292</strain>
    </source>
</reference>
<dbReference type="Proteomes" id="UP000269844">
    <property type="component" value="Segment"/>
</dbReference>
<organismHost>
    <name type="scientific">Microtus agrestis</name>
    <name type="common">Short-tailed field vole</name>
    <dbReference type="NCBI Taxonomy" id="29092"/>
</organismHost>
<dbReference type="EMBL" id="LN864566">
    <property type="protein sequence ID" value="CRL86742.1"/>
    <property type="molecule type" value="Genomic_DNA"/>
</dbReference>
<dbReference type="EMBL" id="LT896722">
    <property type="protein sequence ID" value="SNB49112.1"/>
    <property type="molecule type" value="Genomic_DNA"/>
</dbReference>
<organismHost>
    <name type="scientific">Homo sapiens</name>
    <name type="common">Human</name>
    <dbReference type="NCBI Taxonomy" id="9606"/>
</organismHost>
<keyword evidence="1" id="KW-1133">Transmembrane helix</keyword>
<reference evidence="3" key="3">
    <citation type="submission" date="2017-06" db="EMBL/GenBank/DDBJ databases">
        <authorList>
            <person name="Kim H.J."/>
            <person name="Triplett B.A."/>
        </authorList>
    </citation>
    <scope>NUCLEOTIDE SEQUENCE</scope>
    <source>
        <strain evidence="3">Ger/2007/Vole</strain>
    </source>
</reference>
<proteinExistence type="predicted"/>
<organismHost>
    <name type="scientific">Felis catus</name>
    <name type="common">Cat</name>
    <name type="synonym">Felis silvestris catus</name>
    <dbReference type="NCBI Taxonomy" id="9685"/>
</organismHost>
<organismHost>
    <name type="scientific">Loxodonta africana</name>
    <name type="common">African elephant</name>
    <dbReference type="NCBI Taxonomy" id="9785"/>
</organismHost>
<dbReference type="Pfam" id="PF17504">
    <property type="entry name" value="DUF5436"/>
    <property type="match status" value="1"/>
</dbReference>
<evidence type="ECO:0000256" key="1">
    <source>
        <dbReference type="SAM" id="Phobius"/>
    </source>
</evidence>
<dbReference type="Proteomes" id="UP000154367">
    <property type="component" value="Segment"/>
</dbReference>
<evidence type="ECO:0000313" key="2">
    <source>
        <dbReference type="EMBL" id="CRL86742.1"/>
    </source>
</evidence>
<reference evidence="2" key="2">
    <citation type="submission" date="2015-05" db="EMBL/GenBank/DDBJ databases">
        <title>Utilizing next-generation sequencing to resolve the backbone and inform taxonomy of the Core Goodeniaceae.</title>
        <authorList>
            <person name="Michener P.S."/>
            <person name="Gardner A.G."/>
            <person name="Jabaily R.S."/>
            <person name="Sessa E."/>
        </authorList>
    </citation>
    <scope>NUCLEOTIDE SEQUENCE</scope>
    <source>
        <strain evidence="2">FM2292</strain>
    </source>
</reference>
<keyword evidence="1" id="KW-0472">Membrane</keyword>
<organismHost>
    <name type="scientific">Mus musculus</name>
    <name type="common">Mouse</name>
    <dbReference type="NCBI Taxonomy" id="10090"/>
</organismHost>
<organism evidence="2">
    <name type="scientific">Cowpox virus</name>
    <name type="common">CPV</name>
    <dbReference type="NCBI Taxonomy" id="10243"/>
    <lineage>
        <taxon>Viruses</taxon>
        <taxon>Varidnaviria</taxon>
        <taxon>Bamfordvirae</taxon>
        <taxon>Nucleocytoviricota</taxon>
        <taxon>Pokkesviricetes</taxon>
        <taxon>Chitovirales</taxon>
        <taxon>Poxviridae</taxon>
        <taxon>Chordopoxvirinae</taxon>
        <taxon>Orthopoxvirus</taxon>
        <taxon>Orthopoxvirus cowpox</taxon>
    </lineage>
</organism>
<organismHost>
    <name type="scientific">Bos taurus</name>
    <name type="common">Bovine</name>
    <dbReference type="NCBI Taxonomy" id="9913"/>
</organismHost>
<evidence type="ECO:0000313" key="3">
    <source>
        <dbReference type="EMBL" id="SNB49112.1"/>
    </source>
</evidence>
<dbReference type="EMBL" id="LT896722">
    <property type="protein sequence ID" value="SNB49542.1"/>
    <property type="molecule type" value="Genomic_DNA"/>
</dbReference>
<sequence>MTDIIDRNVTFILTVVHKCVRYVPHTIVNDAHNLVHLIHLIMIYFFIIRDVRKKKKTEQYIFLVMFMRDI</sequence>
<gene>
    <name evidence="2" type="primary">gCPXV0290</name>
</gene>
<keyword evidence="1" id="KW-0812">Transmembrane</keyword>
<accession>A0A0K2YS45</accession>
<protein>
    <submittedName>
        <fullName evidence="2">Uncharacterized protein</fullName>
    </submittedName>
</protein>
<dbReference type="InterPro" id="IPR020077">
    <property type="entry name" value="DUF5436"/>
</dbReference>
<name>A0A0K2YS45_COWPX</name>